<evidence type="ECO:0000313" key="3">
    <source>
        <dbReference type="Proteomes" id="UP000070121"/>
    </source>
</evidence>
<evidence type="ECO:0000256" key="1">
    <source>
        <dbReference type="SAM" id="MobiDB-lite"/>
    </source>
</evidence>
<feature type="region of interest" description="Disordered" evidence="1">
    <location>
        <begin position="122"/>
        <end position="143"/>
    </location>
</feature>
<accession>A0A135VA75</accession>
<dbReference type="EMBL" id="JFFI01000046">
    <property type="protein sequence ID" value="KXH69568.1"/>
    <property type="molecule type" value="Genomic_DNA"/>
</dbReference>
<gene>
    <name evidence="2" type="ORF">CSAL01_06100</name>
</gene>
<comment type="caution">
    <text evidence="2">The sequence shown here is derived from an EMBL/GenBank/DDBJ whole genome shotgun (WGS) entry which is preliminary data.</text>
</comment>
<organism evidence="2 3">
    <name type="scientific">Colletotrichum salicis</name>
    <dbReference type="NCBI Taxonomy" id="1209931"/>
    <lineage>
        <taxon>Eukaryota</taxon>
        <taxon>Fungi</taxon>
        <taxon>Dikarya</taxon>
        <taxon>Ascomycota</taxon>
        <taxon>Pezizomycotina</taxon>
        <taxon>Sordariomycetes</taxon>
        <taxon>Hypocreomycetidae</taxon>
        <taxon>Glomerellales</taxon>
        <taxon>Glomerellaceae</taxon>
        <taxon>Colletotrichum</taxon>
        <taxon>Colletotrichum acutatum species complex</taxon>
    </lineage>
</organism>
<dbReference type="Proteomes" id="UP000070121">
    <property type="component" value="Unassembled WGS sequence"/>
</dbReference>
<dbReference type="AlphaFoldDB" id="A0A135VA75"/>
<name>A0A135VA75_9PEZI</name>
<feature type="non-terminal residue" evidence="2">
    <location>
        <position position="1"/>
    </location>
</feature>
<feature type="compositionally biased region" description="Polar residues" evidence="1">
    <location>
        <begin position="134"/>
        <end position="143"/>
    </location>
</feature>
<proteinExistence type="predicted"/>
<reference evidence="2 3" key="1">
    <citation type="submission" date="2014-02" db="EMBL/GenBank/DDBJ databases">
        <title>The genome sequence of Colletotrichum salicis CBS 607.94.</title>
        <authorList>
            <person name="Baroncelli R."/>
            <person name="Thon M.R."/>
        </authorList>
    </citation>
    <scope>NUCLEOTIDE SEQUENCE [LARGE SCALE GENOMIC DNA]</scope>
    <source>
        <strain evidence="2 3">CBS 607.94</strain>
    </source>
</reference>
<sequence>VPSSRFAFASVSRLASDLIKRRAGTHRAIQQQQQQQDLLVERRDANLIQYADVIDRMDQGEQRQHAASNRPILMHLLSAPLPLLDRRAATLRHCLPRAPLPQWRFPSHPSARSHFYPNIDVTNATRKRPPNVKSKLSTMTDDR</sequence>
<keyword evidence="3" id="KW-1185">Reference proteome</keyword>
<protein>
    <submittedName>
        <fullName evidence="2">Uncharacterized protein</fullName>
    </submittedName>
</protein>
<evidence type="ECO:0000313" key="2">
    <source>
        <dbReference type="EMBL" id="KXH69568.1"/>
    </source>
</evidence>